<evidence type="ECO:0000256" key="6">
    <source>
        <dbReference type="ARBA" id="ARBA00023098"/>
    </source>
</evidence>
<feature type="active site" description="Proton acceptor" evidence="9 10">
    <location>
        <position position="167"/>
    </location>
</feature>
<feature type="binding site" evidence="9">
    <location>
        <position position="231"/>
    </location>
    <ligand>
        <name>NADPH</name>
        <dbReference type="ChEBI" id="CHEBI:57783"/>
    </ligand>
</feature>
<comment type="pathway">
    <text evidence="9">Membrane lipid metabolism; glycerophospholipid metabolism.</text>
</comment>
<feature type="binding site" evidence="9">
    <location>
        <position position="24"/>
    </location>
    <ligand>
        <name>NADPH</name>
        <dbReference type="ChEBI" id="CHEBI:57783"/>
    </ligand>
</feature>
<keyword evidence="6 9" id="KW-0443">Lipid metabolism</keyword>
<feature type="binding site" evidence="9">
    <location>
        <position position="116"/>
    </location>
    <ligand>
        <name>NADPH</name>
        <dbReference type="ChEBI" id="CHEBI:57783"/>
    </ligand>
</feature>
<dbReference type="Gene3D" id="3.40.50.720">
    <property type="entry name" value="NAD(P)-binding Rossmann-like Domain"/>
    <property type="match status" value="1"/>
</dbReference>
<comment type="caution">
    <text evidence="15">The sequence shown here is derived from an EMBL/GenBank/DDBJ whole genome shotgun (WGS) entry which is preliminary data.</text>
</comment>
<dbReference type="EC" id="1.1.1.94" evidence="9"/>
<dbReference type="GO" id="GO:0006650">
    <property type="term" value="P:glycerophospholipid metabolic process"/>
    <property type="evidence" value="ECO:0007669"/>
    <property type="project" value="UniProtKB-UniRule"/>
</dbReference>
<feature type="domain" description="Glycerol-3-phosphate dehydrogenase NAD-dependent C-terminal" evidence="14">
    <location>
        <begin position="156"/>
        <end position="294"/>
    </location>
</feature>
<keyword evidence="8 9" id="KW-1208">Phospholipid metabolism</keyword>
<dbReference type="AlphaFoldDB" id="A0A5E6MBT5"/>
<evidence type="ECO:0000256" key="3">
    <source>
        <dbReference type="ARBA" id="ARBA00022857"/>
    </source>
</evidence>
<dbReference type="GO" id="GO:0008654">
    <property type="term" value="P:phospholipid biosynthetic process"/>
    <property type="evidence" value="ECO:0007669"/>
    <property type="project" value="UniProtKB-KW"/>
</dbReference>
<keyword evidence="16" id="KW-1185">Reference proteome</keyword>
<dbReference type="PANTHER" id="PTHR11728:SF1">
    <property type="entry name" value="GLYCEROL-3-PHOSPHATE DEHYDROGENASE [NAD(+)] 2, CHLOROPLASTIC"/>
    <property type="match status" value="1"/>
</dbReference>
<dbReference type="GO" id="GO:0005975">
    <property type="term" value="P:carbohydrate metabolic process"/>
    <property type="evidence" value="ECO:0007669"/>
    <property type="project" value="InterPro"/>
</dbReference>
<dbReference type="GO" id="GO:0005829">
    <property type="term" value="C:cytosol"/>
    <property type="evidence" value="ECO:0007669"/>
    <property type="project" value="TreeGrafter"/>
</dbReference>
<dbReference type="InterPro" id="IPR006109">
    <property type="entry name" value="G3P_DH_NAD-dep_C"/>
</dbReference>
<dbReference type="HAMAP" id="MF_00394">
    <property type="entry name" value="NAD_Glyc3P_dehydrog"/>
    <property type="match status" value="1"/>
</dbReference>
<keyword evidence="7 9" id="KW-0594">Phospholipid biosynthesis</keyword>
<dbReference type="InterPro" id="IPR011128">
    <property type="entry name" value="G3P_DH_NAD-dep_N"/>
</dbReference>
<comment type="caution">
    <text evidence="9">Lacks conserved residue(s) required for the propagation of feature annotation.</text>
</comment>
<feature type="binding site" evidence="11">
    <location>
        <begin position="231"/>
        <end position="232"/>
    </location>
    <ligand>
        <name>substrate</name>
    </ligand>
</feature>
<dbReference type="Pfam" id="PF01210">
    <property type="entry name" value="NAD_Gly3P_dh_N"/>
    <property type="match status" value="1"/>
</dbReference>
<feature type="binding site" evidence="9">
    <location>
        <position position="51"/>
    </location>
    <ligand>
        <name>NADPH</name>
        <dbReference type="ChEBI" id="CHEBI:57783"/>
    </ligand>
</feature>
<keyword evidence="2 9" id="KW-0444">Lipid biosynthesis</keyword>
<accession>A0A5E6MBT5</accession>
<feature type="domain" description="Glycerol-3-phosphate dehydrogenase NAD-dependent N-terminal" evidence="13">
    <location>
        <begin position="53"/>
        <end position="136"/>
    </location>
</feature>
<dbReference type="Gene3D" id="1.10.1040.10">
    <property type="entry name" value="N-(1-d-carboxylethyl)-l-norvaline Dehydrogenase, domain 2"/>
    <property type="match status" value="1"/>
</dbReference>
<dbReference type="NCBIfam" id="NF000942">
    <property type="entry name" value="PRK00094.1-4"/>
    <property type="match status" value="1"/>
</dbReference>
<feature type="binding site" evidence="9">
    <location>
        <position position="220"/>
    </location>
    <ligand>
        <name>sn-glycerol 3-phosphate</name>
        <dbReference type="ChEBI" id="CHEBI:57597"/>
    </ligand>
</feature>
<evidence type="ECO:0000259" key="13">
    <source>
        <dbReference type="Pfam" id="PF01210"/>
    </source>
</evidence>
<evidence type="ECO:0000256" key="2">
    <source>
        <dbReference type="ARBA" id="ARBA00022516"/>
    </source>
</evidence>
<gene>
    <name evidence="9 15" type="primary">gpsA</name>
    <name evidence="15" type="ORF">MAMC_01318</name>
</gene>
<feature type="binding site" evidence="9">
    <location>
        <position position="230"/>
    </location>
    <ligand>
        <name>sn-glycerol 3-phosphate</name>
        <dbReference type="ChEBI" id="CHEBI:57597"/>
    </ligand>
</feature>
<dbReference type="RefSeq" id="WP_142525331.1">
    <property type="nucleotide sequence ID" value="NZ_CABFUZ020000134.1"/>
</dbReference>
<keyword evidence="9" id="KW-0547">Nucleotide-binding</keyword>
<evidence type="ECO:0000256" key="5">
    <source>
        <dbReference type="ARBA" id="ARBA00023027"/>
    </source>
</evidence>
<evidence type="ECO:0000256" key="4">
    <source>
        <dbReference type="ARBA" id="ARBA00023002"/>
    </source>
</evidence>
<feature type="binding site" evidence="12">
    <location>
        <position position="231"/>
    </location>
    <ligand>
        <name>NAD(+)</name>
        <dbReference type="ChEBI" id="CHEBI:57540"/>
    </ligand>
</feature>
<dbReference type="GO" id="GO:0141153">
    <property type="term" value="F:glycerol-3-phosphate dehydrogenase (NADP+) activity"/>
    <property type="evidence" value="ECO:0007669"/>
    <property type="project" value="RHEA"/>
</dbReference>
<dbReference type="GO" id="GO:0051287">
    <property type="term" value="F:NAD binding"/>
    <property type="evidence" value="ECO:0007669"/>
    <property type="project" value="InterPro"/>
</dbReference>
<feature type="binding site" evidence="9">
    <location>
        <position position="257"/>
    </location>
    <ligand>
        <name>NADPH</name>
        <dbReference type="ChEBI" id="CHEBI:57783"/>
    </ligand>
</feature>
<dbReference type="PIRSF" id="PIRSF000114">
    <property type="entry name" value="Glycerol-3-P_dh"/>
    <property type="match status" value="1"/>
</dbReference>
<comment type="catalytic activity">
    <reaction evidence="9">
        <text>sn-glycerol 3-phosphate + NAD(+) = dihydroxyacetone phosphate + NADH + H(+)</text>
        <dbReference type="Rhea" id="RHEA:11092"/>
        <dbReference type="ChEBI" id="CHEBI:15378"/>
        <dbReference type="ChEBI" id="CHEBI:57540"/>
        <dbReference type="ChEBI" id="CHEBI:57597"/>
        <dbReference type="ChEBI" id="CHEBI:57642"/>
        <dbReference type="ChEBI" id="CHEBI:57945"/>
        <dbReference type="EC" id="1.1.1.94"/>
    </reaction>
</comment>
<evidence type="ECO:0000259" key="14">
    <source>
        <dbReference type="Pfam" id="PF07479"/>
    </source>
</evidence>
<evidence type="ECO:0000256" key="9">
    <source>
        <dbReference type="HAMAP-Rule" id="MF_00394"/>
    </source>
</evidence>
<feature type="binding site" evidence="9">
    <location>
        <position position="255"/>
    </location>
    <ligand>
        <name>NADPH</name>
        <dbReference type="ChEBI" id="CHEBI:57783"/>
    </ligand>
</feature>
<evidence type="ECO:0000256" key="8">
    <source>
        <dbReference type="ARBA" id="ARBA00023264"/>
    </source>
</evidence>
<proteinExistence type="inferred from homology"/>
<dbReference type="Proteomes" id="UP000381693">
    <property type="component" value="Unassembled WGS sequence"/>
</dbReference>
<keyword evidence="5 9" id="KW-0520">NAD</keyword>
<dbReference type="InterPro" id="IPR008927">
    <property type="entry name" value="6-PGluconate_DH-like_C_sf"/>
</dbReference>
<evidence type="ECO:0000256" key="11">
    <source>
        <dbReference type="PIRSR" id="PIRSR000114-2"/>
    </source>
</evidence>
<dbReference type="EMBL" id="CABFUZ020000134">
    <property type="protein sequence ID" value="VVM06895.1"/>
    <property type="molecule type" value="Genomic_DNA"/>
</dbReference>
<dbReference type="UniPathway" id="UPA00940"/>
<dbReference type="InterPro" id="IPR036291">
    <property type="entry name" value="NAD(P)-bd_dom_sf"/>
</dbReference>
<organism evidence="15 16">
    <name type="scientific">Methylacidimicrobium cyclopophantes</name>
    <dbReference type="NCBI Taxonomy" id="1041766"/>
    <lineage>
        <taxon>Bacteria</taxon>
        <taxon>Pseudomonadati</taxon>
        <taxon>Verrucomicrobiota</taxon>
        <taxon>Methylacidimicrobium</taxon>
    </lineage>
</organism>
<evidence type="ECO:0000256" key="10">
    <source>
        <dbReference type="PIRSR" id="PIRSR000114-1"/>
    </source>
</evidence>
<feature type="binding site" evidence="9">
    <location>
        <position position="52"/>
    </location>
    <ligand>
        <name>NADPH</name>
        <dbReference type="ChEBI" id="CHEBI:57783"/>
    </ligand>
</feature>
<evidence type="ECO:0000313" key="15">
    <source>
        <dbReference type="EMBL" id="VVM06895.1"/>
    </source>
</evidence>
<feature type="binding site" evidence="9">
    <location>
        <position position="231"/>
    </location>
    <ligand>
        <name>sn-glycerol 3-phosphate</name>
        <dbReference type="ChEBI" id="CHEBI:57597"/>
    </ligand>
</feature>
<feature type="binding site" evidence="9">
    <location>
        <position position="84"/>
    </location>
    <ligand>
        <name>sn-glycerol 3-phosphate</name>
        <dbReference type="ChEBI" id="CHEBI:57597"/>
    </ligand>
</feature>
<evidence type="ECO:0000256" key="7">
    <source>
        <dbReference type="ARBA" id="ARBA00023209"/>
    </source>
</evidence>
<dbReference type="PROSITE" id="PS00957">
    <property type="entry name" value="NAD_G3PDH"/>
    <property type="match status" value="1"/>
</dbReference>
<feature type="binding site" evidence="9">
    <location>
        <position position="84"/>
    </location>
    <ligand>
        <name>NADPH</name>
        <dbReference type="ChEBI" id="CHEBI:57783"/>
    </ligand>
</feature>
<keyword evidence="3 9" id="KW-0521">NADP</keyword>
<feature type="binding site" evidence="11">
    <location>
        <position position="84"/>
    </location>
    <ligand>
        <name>substrate</name>
    </ligand>
</feature>
<evidence type="ECO:0000256" key="12">
    <source>
        <dbReference type="PIRSR" id="PIRSR000114-3"/>
    </source>
</evidence>
<name>A0A5E6MBT5_9BACT</name>
<comment type="function">
    <text evidence="9">Catalyzes the reduction of the glycolytic intermediate dihydroxyacetone phosphate (DHAP) to sn-glycerol 3-phosphate (G3P), the key precursor for phospholipid synthesis.</text>
</comment>
<reference evidence="15" key="1">
    <citation type="submission" date="2019-09" db="EMBL/GenBank/DDBJ databases">
        <authorList>
            <person name="Cremers G."/>
        </authorList>
    </citation>
    <scope>NUCLEOTIDE SEQUENCE [LARGE SCALE GENOMIC DNA]</scope>
    <source>
        <strain evidence="15">3B</strain>
    </source>
</reference>
<comment type="catalytic activity">
    <reaction evidence="9">
        <text>sn-glycerol 3-phosphate + NADP(+) = dihydroxyacetone phosphate + NADPH + H(+)</text>
        <dbReference type="Rhea" id="RHEA:11096"/>
        <dbReference type="ChEBI" id="CHEBI:15378"/>
        <dbReference type="ChEBI" id="CHEBI:57597"/>
        <dbReference type="ChEBI" id="CHEBI:57642"/>
        <dbReference type="ChEBI" id="CHEBI:57783"/>
        <dbReference type="ChEBI" id="CHEBI:58349"/>
        <dbReference type="EC" id="1.1.1.94"/>
    </reaction>
</comment>
<protein>
    <recommendedName>
        <fullName evidence="9">Glycerol-3-phosphate dehydrogenase [NAD(P)+]</fullName>
        <ecNumber evidence="9">1.1.1.94</ecNumber>
    </recommendedName>
    <alternativeName>
        <fullName evidence="9">NAD(P)(+)-dependent glycerol-3-phosphate dehydrogenase</fullName>
    </alternativeName>
    <alternativeName>
        <fullName evidence="9">NAD(P)H-dependent dihydroxyacetone-phosphate reductase</fullName>
    </alternativeName>
</protein>
<feature type="binding site" evidence="12">
    <location>
        <position position="116"/>
    </location>
    <ligand>
        <name>NAD(+)</name>
        <dbReference type="ChEBI" id="CHEBI:57540"/>
    </ligand>
</feature>
<dbReference type="OrthoDB" id="9812273at2"/>
<dbReference type="FunFam" id="1.10.1040.10:FF:000001">
    <property type="entry name" value="Glycerol-3-phosphate dehydrogenase [NAD(P)+]"/>
    <property type="match status" value="1"/>
</dbReference>
<sequence>MNEIGPREAPERSTSVCILGEGRWGRAAGAILTENGHTTFFVHHTLTAWPRRFELLCLAIPVQHIRETLRRLPAPAVPVLSLGKGLEIRTGFRVTEIVRDVWGTDRLAALSGPNFAAEIQQGLPAATVAASQDEALAARVQQLFHNRRFRVYRSSDLAGVEIGGALKNVYGIAGGLCTGLELGENASASLLTRCLAEMTRLGLRLGGRAETFAGLSGLGDLILTARSRQSRNFLLGYHLARGISLKEALARIGSVVEGVPTAASVRDNLAVADIKKPVADEIYRILFEGKAIRRSMLDLLEREAAPENG</sequence>
<dbReference type="Pfam" id="PF07479">
    <property type="entry name" value="NAD_Gly3P_dh_C"/>
    <property type="match status" value="1"/>
</dbReference>
<dbReference type="NCBIfam" id="NF000940">
    <property type="entry name" value="PRK00094.1-2"/>
    <property type="match status" value="1"/>
</dbReference>
<keyword evidence="4 9" id="KW-0560">Oxidoreductase</keyword>
<evidence type="ECO:0000313" key="16">
    <source>
        <dbReference type="Proteomes" id="UP000381693"/>
    </source>
</evidence>
<dbReference type="GO" id="GO:0141152">
    <property type="term" value="F:glycerol-3-phosphate dehydrogenase (NAD+) activity"/>
    <property type="evidence" value="ECO:0007669"/>
    <property type="project" value="RHEA"/>
</dbReference>
<comment type="similarity">
    <text evidence="1 9">Belongs to the NAD-dependent glycerol-3-phosphate dehydrogenase family.</text>
</comment>
<dbReference type="SUPFAM" id="SSF51735">
    <property type="entry name" value="NAD(P)-binding Rossmann-fold domains"/>
    <property type="match status" value="1"/>
</dbReference>
<dbReference type="PANTHER" id="PTHR11728">
    <property type="entry name" value="GLYCEROL-3-PHOSPHATE DEHYDROGENASE"/>
    <property type="match status" value="1"/>
</dbReference>
<dbReference type="GO" id="GO:0046167">
    <property type="term" value="P:glycerol-3-phosphate biosynthetic process"/>
    <property type="evidence" value="ECO:0007669"/>
    <property type="project" value="UniProtKB-UniRule"/>
</dbReference>
<dbReference type="InterPro" id="IPR013328">
    <property type="entry name" value="6PGD_dom2"/>
</dbReference>
<comment type="subcellular location">
    <subcellularLocation>
        <location evidence="9">Cytoplasm</location>
    </subcellularLocation>
</comment>
<feature type="binding site" evidence="9">
    <location>
        <position position="232"/>
    </location>
    <ligand>
        <name>sn-glycerol 3-phosphate</name>
        <dbReference type="ChEBI" id="CHEBI:57597"/>
    </ligand>
</feature>
<dbReference type="GO" id="GO:0046168">
    <property type="term" value="P:glycerol-3-phosphate catabolic process"/>
    <property type="evidence" value="ECO:0007669"/>
    <property type="project" value="InterPro"/>
</dbReference>
<dbReference type="SUPFAM" id="SSF48179">
    <property type="entry name" value="6-phosphogluconate dehydrogenase C-terminal domain-like"/>
    <property type="match status" value="1"/>
</dbReference>
<feature type="binding site" evidence="9">
    <location>
        <position position="112"/>
    </location>
    <ligand>
        <name>sn-glycerol 3-phosphate</name>
        <dbReference type="ChEBI" id="CHEBI:57597"/>
    </ligand>
</feature>
<dbReference type="InterPro" id="IPR006168">
    <property type="entry name" value="G3P_DH_NAD-dep"/>
</dbReference>
<evidence type="ECO:0000256" key="1">
    <source>
        <dbReference type="ARBA" id="ARBA00011009"/>
    </source>
</evidence>
<keyword evidence="9" id="KW-0963">Cytoplasm</keyword>
<feature type="binding site" evidence="9">
    <location>
        <position position="167"/>
    </location>
    <ligand>
        <name>sn-glycerol 3-phosphate</name>
        <dbReference type="ChEBI" id="CHEBI:57597"/>
    </ligand>
</feature>